<dbReference type="RefSeq" id="WP_191731383.1">
    <property type="nucleotide sequence ID" value="NZ_JACSPT010000029.1"/>
</dbReference>
<evidence type="ECO:0000256" key="11">
    <source>
        <dbReference type="SAM" id="Phobius"/>
    </source>
</evidence>
<keyword evidence="14" id="KW-1185">Reference proteome</keyword>
<proteinExistence type="inferred from homology"/>
<organism evidence="13 14">
    <name type="scientific">Acinetobacter pecorum</name>
    <dbReference type="NCBI Taxonomy" id="2762215"/>
    <lineage>
        <taxon>Bacteria</taxon>
        <taxon>Pseudomonadati</taxon>
        <taxon>Pseudomonadota</taxon>
        <taxon>Gammaproteobacteria</taxon>
        <taxon>Moraxellales</taxon>
        <taxon>Moraxellaceae</taxon>
        <taxon>Acinetobacter</taxon>
    </lineage>
</organism>
<evidence type="ECO:0000256" key="4">
    <source>
        <dbReference type="ARBA" id="ARBA00022481"/>
    </source>
</evidence>
<evidence type="ECO:0000256" key="8">
    <source>
        <dbReference type="ARBA" id="ARBA00023136"/>
    </source>
</evidence>
<evidence type="ECO:0000313" key="14">
    <source>
        <dbReference type="Proteomes" id="UP000621930"/>
    </source>
</evidence>
<dbReference type="InterPro" id="IPR012902">
    <property type="entry name" value="N_methyl_site"/>
</dbReference>
<dbReference type="NCBIfam" id="TIGR02532">
    <property type="entry name" value="IV_pilin_GFxxxE"/>
    <property type="match status" value="1"/>
</dbReference>
<keyword evidence="8 11" id="KW-0472">Membrane</keyword>
<dbReference type="Gene3D" id="3.30.700.10">
    <property type="entry name" value="Glycoprotein, Type 4 Pilin"/>
    <property type="match status" value="1"/>
</dbReference>
<protein>
    <recommendedName>
        <fullName evidence="2">Type II secretion system protein H</fullName>
    </recommendedName>
    <alternativeName>
        <fullName evidence="10">General secretion pathway protein H</fullName>
    </alternativeName>
</protein>
<evidence type="ECO:0000256" key="2">
    <source>
        <dbReference type="ARBA" id="ARBA00021549"/>
    </source>
</evidence>
<dbReference type="InterPro" id="IPR045584">
    <property type="entry name" value="Pilin-like"/>
</dbReference>
<feature type="domain" description="General secretion pathway GspH" evidence="12">
    <location>
        <begin position="42"/>
        <end position="144"/>
    </location>
</feature>
<dbReference type="InterPro" id="IPR022346">
    <property type="entry name" value="T2SS_GspH"/>
</dbReference>
<accession>A0ABR8W1S9</accession>
<dbReference type="Pfam" id="PF12019">
    <property type="entry name" value="GspH"/>
    <property type="match status" value="1"/>
</dbReference>
<reference evidence="13 14" key="1">
    <citation type="submission" date="2020-08" db="EMBL/GenBank/DDBJ databases">
        <title>A Genomic Blueprint of the Chicken Gut Microbiome.</title>
        <authorList>
            <person name="Gilroy R."/>
            <person name="Ravi A."/>
            <person name="Getino M."/>
            <person name="Pursley I."/>
            <person name="Horton D.L."/>
            <person name="Alikhan N.-F."/>
            <person name="Baker D."/>
            <person name="Gharbi K."/>
            <person name="Hall N."/>
            <person name="Watson M."/>
            <person name="Adriaenssens E.M."/>
            <person name="Foster-Nyarko E."/>
            <person name="Jarju S."/>
            <person name="Secka A."/>
            <person name="Antonio M."/>
            <person name="Oren A."/>
            <person name="Chaudhuri R."/>
            <person name="La Ragione R.M."/>
            <person name="Hildebrand F."/>
            <person name="Pallen M.J."/>
        </authorList>
    </citation>
    <scope>NUCLEOTIDE SEQUENCE [LARGE SCALE GENOMIC DNA]</scope>
    <source>
        <strain evidence="13 14">Sa1BUA6</strain>
    </source>
</reference>
<evidence type="ECO:0000256" key="3">
    <source>
        <dbReference type="ARBA" id="ARBA00022475"/>
    </source>
</evidence>
<gene>
    <name evidence="13" type="ORF">H9629_14660</name>
</gene>
<keyword evidence="5" id="KW-0997">Cell inner membrane</keyword>
<dbReference type="EMBL" id="JACSPT010000029">
    <property type="protein sequence ID" value="MBD8010566.1"/>
    <property type="molecule type" value="Genomic_DNA"/>
</dbReference>
<evidence type="ECO:0000256" key="6">
    <source>
        <dbReference type="ARBA" id="ARBA00022692"/>
    </source>
</evidence>
<keyword evidence="4" id="KW-0488">Methylation</keyword>
<keyword evidence="3" id="KW-1003">Cell membrane</keyword>
<comment type="caution">
    <text evidence="13">The sequence shown here is derived from an EMBL/GenBank/DDBJ whole genome shotgun (WGS) entry which is preliminary data.</text>
</comment>
<evidence type="ECO:0000256" key="1">
    <source>
        <dbReference type="ARBA" id="ARBA00004377"/>
    </source>
</evidence>
<evidence type="ECO:0000259" key="12">
    <source>
        <dbReference type="Pfam" id="PF12019"/>
    </source>
</evidence>
<comment type="similarity">
    <text evidence="9">Belongs to the GSP H family.</text>
</comment>
<evidence type="ECO:0000256" key="9">
    <source>
        <dbReference type="ARBA" id="ARBA00025772"/>
    </source>
</evidence>
<dbReference type="Proteomes" id="UP000621930">
    <property type="component" value="Unassembled WGS sequence"/>
</dbReference>
<evidence type="ECO:0000256" key="5">
    <source>
        <dbReference type="ARBA" id="ARBA00022519"/>
    </source>
</evidence>
<feature type="transmembrane region" description="Helical" evidence="11">
    <location>
        <begin position="12"/>
        <end position="34"/>
    </location>
</feature>
<dbReference type="SUPFAM" id="SSF54523">
    <property type="entry name" value="Pili subunits"/>
    <property type="match status" value="1"/>
</dbReference>
<keyword evidence="7 11" id="KW-1133">Transmembrane helix</keyword>
<dbReference type="Pfam" id="PF07963">
    <property type="entry name" value="N_methyl"/>
    <property type="match status" value="1"/>
</dbReference>
<evidence type="ECO:0000256" key="10">
    <source>
        <dbReference type="ARBA" id="ARBA00030775"/>
    </source>
</evidence>
<keyword evidence="6 11" id="KW-0812">Transmembrane</keyword>
<comment type="subcellular location">
    <subcellularLocation>
        <location evidence="1">Cell inner membrane</location>
        <topology evidence="1">Single-pass membrane protein</topology>
    </subcellularLocation>
</comment>
<name>A0ABR8W1S9_9GAMM</name>
<evidence type="ECO:0000313" key="13">
    <source>
        <dbReference type="EMBL" id="MBD8010566.1"/>
    </source>
</evidence>
<evidence type="ECO:0000256" key="7">
    <source>
        <dbReference type="ARBA" id="ARBA00022989"/>
    </source>
</evidence>
<sequence length="170" mass="17797">MNIQLGFTLIETMIIVTIIGILAVSGSAFTVNWVRQAELNTATASLESAINLARSAAIRNATGVVGDQTSGHLCFSSHTLSVHIGSDTVGAKSTCSSTSLYNFKISSNITIKTASETDNFNCIAFNNSGQVVNSIVEVVNNSGQVVKVNCTMNSPLTLINIGGSATYAFK</sequence>